<keyword evidence="4" id="KW-1185">Reference proteome</keyword>
<feature type="signal peptide" evidence="2">
    <location>
        <begin position="1"/>
        <end position="19"/>
    </location>
</feature>
<dbReference type="EMBL" id="JAFEUP010000001">
    <property type="protein sequence ID" value="MBM7059497.1"/>
    <property type="molecule type" value="Genomic_DNA"/>
</dbReference>
<feature type="chain" id="PRO_5046391441" evidence="2">
    <location>
        <begin position="20"/>
        <end position="97"/>
    </location>
</feature>
<evidence type="ECO:0000313" key="4">
    <source>
        <dbReference type="Proteomes" id="UP000717995"/>
    </source>
</evidence>
<dbReference type="RefSeq" id="WP_204914375.1">
    <property type="nucleotide sequence ID" value="NZ_JAFEUP010000001.1"/>
</dbReference>
<evidence type="ECO:0000256" key="2">
    <source>
        <dbReference type="SAM" id="SignalP"/>
    </source>
</evidence>
<feature type="compositionally biased region" description="Polar residues" evidence="1">
    <location>
        <begin position="54"/>
        <end position="68"/>
    </location>
</feature>
<comment type="caution">
    <text evidence="3">The sequence shown here is derived from an EMBL/GenBank/DDBJ whole genome shotgun (WGS) entry which is preliminary data.</text>
</comment>
<keyword evidence="2" id="KW-0732">Signal</keyword>
<protein>
    <submittedName>
        <fullName evidence="3">Uncharacterized protein</fullName>
    </submittedName>
</protein>
<evidence type="ECO:0000256" key="1">
    <source>
        <dbReference type="SAM" id="MobiDB-lite"/>
    </source>
</evidence>
<reference evidence="3 4" key="1">
    <citation type="submission" date="2021-02" db="EMBL/GenBank/DDBJ databases">
        <authorList>
            <person name="Lee D.-H."/>
        </authorList>
    </citation>
    <scope>NUCLEOTIDE SEQUENCE [LARGE SCALE GENOMIC DNA]</scope>
    <source>
        <strain evidence="3 4">UL073</strain>
    </source>
</reference>
<feature type="compositionally biased region" description="Basic and acidic residues" evidence="1">
    <location>
        <begin position="78"/>
        <end position="97"/>
    </location>
</feature>
<proteinExistence type="predicted"/>
<feature type="region of interest" description="Disordered" evidence="1">
    <location>
        <begin position="17"/>
        <end position="97"/>
    </location>
</feature>
<name>A0ABS2IC63_9GAMM</name>
<dbReference type="Proteomes" id="UP000717995">
    <property type="component" value="Unassembled WGS sequence"/>
</dbReference>
<organism evidence="3 4">
    <name type="scientific">Zestomonas insulae</name>
    <dbReference type="NCBI Taxonomy" id="2809017"/>
    <lineage>
        <taxon>Bacteria</taxon>
        <taxon>Pseudomonadati</taxon>
        <taxon>Pseudomonadota</taxon>
        <taxon>Gammaproteobacteria</taxon>
        <taxon>Pseudomonadales</taxon>
        <taxon>Pseudomonadaceae</taxon>
        <taxon>Zestomonas</taxon>
    </lineage>
</organism>
<sequence>MRMRHVALLLALAGLPALAAPPGSPGTPTPTPFGQPVPYQAPQGISPSHPPLLNNGNTRLPTSVTPNPRDQDLPLLKEQLRRNSQGEEPERPKKREE</sequence>
<evidence type="ECO:0000313" key="3">
    <source>
        <dbReference type="EMBL" id="MBM7059497.1"/>
    </source>
</evidence>
<feature type="compositionally biased region" description="Pro residues" evidence="1">
    <location>
        <begin position="22"/>
        <end position="35"/>
    </location>
</feature>
<gene>
    <name evidence="3" type="ORF">JQX08_02140</name>
</gene>
<accession>A0ABS2IC63</accession>